<dbReference type="EMBL" id="JAHWGI010000295">
    <property type="protein sequence ID" value="KAK3912556.1"/>
    <property type="molecule type" value="Genomic_DNA"/>
</dbReference>
<proteinExistence type="predicted"/>
<organism evidence="1 2">
    <name type="scientific">Frankliniella fusca</name>
    <dbReference type="NCBI Taxonomy" id="407009"/>
    <lineage>
        <taxon>Eukaryota</taxon>
        <taxon>Metazoa</taxon>
        <taxon>Ecdysozoa</taxon>
        <taxon>Arthropoda</taxon>
        <taxon>Hexapoda</taxon>
        <taxon>Insecta</taxon>
        <taxon>Pterygota</taxon>
        <taxon>Neoptera</taxon>
        <taxon>Paraneoptera</taxon>
        <taxon>Thysanoptera</taxon>
        <taxon>Terebrantia</taxon>
        <taxon>Thripoidea</taxon>
        <taxon>Thripidae</taxon>
        <taxon>Frankliniella</taxon>
    </lineage>
</organism>
<sequence length="176" mass="19935">MEPIVILGEVVEATEILSETLTESSYCRPRKRRKNRRALFSSTRTKHKVTVSKSFEPSASEHFTGFPDNTVLGTTTPPPSDFCGFSDADISFSMTRKTLHPLYGGHWEDMYDECGQTVCSIDSKFPLEHIMKYDECGQTVCSIDSKFPLEHIMKHDECGQTVCSIDSKFPLEHIMK</sequence>
<keyword evidence="2" id="KW-1185">Reference proteome</keyword>
<evidence type="ECO:0000313" key="2">
    <source>
        <dbReference type="Proteomes" id="UP001219518"/>
    </source>
</evidence>
<dbReference type="Proteomes" id="UP001219518">
    <property type="component" value="Unassembled WGS sequence"/>
</dbReference>
<protein>
    <submittedName>
        <fullName evidence="1">tRNA (Guanine(10)-N2)-methyltransferase-like protein</fullName>
    </submittedName>
</protein>
<reference evidence="1" key="1">
    <citation type="submission" date="2021-07" db="EMBL/GenBank/DDBJ databases">
        <authorList>
            <person name="Catto M.A."/>
            <person name="Jacobson A."/>
            <person name="Kennedy G."/>
            <person name="Labadie P."/>
            <person name="Hunt B.G."/>
            <person name="Srinivasan R."/>
        </authorList>
    </citation>
    <scope>NUCLEOTIDE SEQUENCE</scope>
    <source>
        <strain evidence="1">PL_HMW_Pooled</strain>
        <tissue evidence="1">Head</tissue>
    </source>
</reference>
<evidence type="ECO:0000313" key="1">
    <source>
        <dbReference type="EMBL" id="KAK3912556.1"/>
    </source>
</evidence>
<accession>A0AAE1H1G1</accession>
<comment type="caution">
    <text evidence="1">The sequence shown here is derived from an EMBL/GenBank/DDBJ whole genome shotgun (WGS) entry which is preliminary data.</text>
</comment>
<reference evidence="1" key="2">
    <citation type="journal article" date="2023" name="BMC Genomics">
        <title>Pest status, molecular evolution, and epigenetic factors derived from the genome assembly of Frankliniella fusca, a thysanopteran phytovirus vector.</title>
        <authorList>
            <person name="Catto M.A."/>
            <person name="Labadie P.E."/>
            <person name="Jacobson A.L."/>
            <person name="Kennedy G.G."/>
            <person name="Srinivasan R."/>
            <person name="Hunt B.G."/>
        </authorList>
    </citation>
    <scope>NUCLEOTIDE SEQUENCE</scope>
    <source>
        <strain evidence="1">PL_HMW_Pooled</strain>
    </source>
</reference>
<name>A0AAE1H1G1_9NEOP</name>
<dbReference type="AlphaFoldDB" id="A0AAE1H1G1"/>
<gene>
    <name evidence="1" type="ORF">KUF71_022144</name>
</gene>
<feature type="non-terminal residue" evidence="1">
    <location>
        <position position="1"/>
    </location>
</feature>